<dbReference type="PROSITE" id="PS50071">
    <property type="entry name" value="HOMEOBOX_2"/>
    <property type="match status" value="1"/>
</dbReference>
<organism evidence="9 10">
    <name type="scientific">Smittium megazygosporum</name>
    <dbReference type="NCBI Taxonomy" id="133381"/>
    <lineage>
        <taxon>Eukaryota</taxon>
        <taxon>Fungi</taxon>
        <taxon>Fungi incertae sedis</taxon>
        <taxon>Zoopagomycota</taxon>
        <taxon>Kickxellomycotina</taxon>
        <taxon>Harpellomycetes</taxon>
        <taxon>Harpellales</taxon>
        <taxon>Legeriomycetaceae</taxon>
        <taxon>Smittium</taxon>
    </lineage>
</organism>
<dbReference type="CDD" id="cd00086">
    <property type="entry name" value="homeodomain"/>
    <property type="match status" value="1"/>
</dbReference>
<evidence type="ECO:0000256" key="4">
    <source>
        <dbReference type="ARBA" id="ARBA00023242"/>
    </source>
</evidence>
<evidence type="ECO:0000256" key="3">
    <source>
        <dbReference type="ARBA" id="ARBA00023155"/>
    </source>
</evidence>
<reference evidence="9 10" key="1">
    <citation type="journal article" date="2018" name="MBio">
        <title>Comparative Genomics Reveals the Core Gene Toolbox for the Fungus-Insect Symbiosis.</title>
        <authorList>
            <person name="Wang Y."/>
            <person name="Stata M."/>
            <person name="Wang W."/>
            <person name="Stajich J.E."/>
            <person name="White M.M."/>
            <person name="Moncalvo J.M."/>
        </authorList>
    </citation>
    <scope>NUCLEOTIDE SEQUENCE [LARGE SCALE GENOMIC DNA]</scope>
    <source>
        <strain evidence="9 10">SC-DP-2</strain>
    </source>
</reference>
<proteinExistence type="predicted"/>
<protein>
    <recommendedName>
        <fullName evidence="8">Homeobox domain-containing protein</fullName>
    </recommendedName>
</protein>
<dbReference type="AlphaFoldDB" id="A0A2T9Z3J5"/>
<evidence type="ECO:0000256" key="7">
    <source>
        <dbReference type="SAM" id="MobiDB-lite"/>
    </source>
</evidence>
<comment type="caution">
    <text evidence="9">The sequence shown here is derived from an EMBL/GenBank/DDBJ whole genome shotgun (WGS) entry which is preliminary data.</text>
</comment>
<accession>A0A2T9Z3J5</accession>
<evidence type="ECO:0000256" key="2">
    <source>
        <dbReference type="ARBA" id="ARBA00023125"/>
    </source>
</evidence>
<dbReference type="SMART" id="SM00389">
    <property type="entry name" value="HOX"/>
    <property type="match status" value="1"/>
</dbReference>
<keyword evidence="3 5" id="KW-0371">Homeobox</keyword>
<gene>
    <name evidence="9" type="ORF">BB560_005549</name>
</gene>
<evidence type="ECO:0000313" key="10">
    <source>
        <dbReference type="Proteomes" id="UP000245609"/>
    </source>
</evidence>
<dbReference type="GO" id="GO:0000981">
    <property type="term" value="F:DNA-binding transcription factor activity, RNA polymerase II-specific"/>
    <property type="evidence" value="ECO:0007669"/>
    <property type="project" value="TreeGrafter"/>
</dbReference>
<evidence type="ECO:0000313" key="9">
    <source>
        <dbReference type="EMBL" id="PVU99163.1"/>
    </source>
</evidence>
<keyword evidence="2 5" id="KW-0238">DNA-binding</keyword>
<dbReference type="SUPFAM" id="SSF46689">
    <property type="entry name" value="Homeodomain-like"/>
    <property type="match status" value="1"/>
</dbReference>
<evidence type="ECO:0000259" key="8">
    <source>
        <dbReference type="PROSITE" id="PS50071"/>
    </source>
</evidence>
<dbReference type="PANTHER" id="PTHR46123">
    <property type="entry name" value="MIX-TYPE HOMEOBOX GENE 1-RELATED"/>
    <property type="match status" value="1"/>
</dbReference>
<dbReference type="InterPro" id="IPR051306">
    <property type="entry name" value="Homeobox_regulator"/>
</dbReference>
<feature type="DNA-binding region" description="Homeobox" evidence="5">
    <location>
        <begin position="165"/>
        <end position="224"/>
    </location>
</feature>
<comment type="subcellular location">
    <subcellularLocation>
        <location evidence="1 5 6">Nucleus</location>
    </subcellularLocation>
</comment>
<evidence type="ECO:0000256" key="5">
    <source>
        <dbReference type="PROSITE-ProRule" id="PRU00108"/>
    </source>
</evidence>
<dbReference type="Gene3D" id="1.10.10.60">
    <property type="entry name" value="Homeodomain-like"/>
    <property type="match status" value="1"/>
</dbReference>
<feature type="compositionally biased region" description="Basic and acidic residues" evidence="7">
    <location>
        <begin position="123"/>
        <end position="149"/>
    </location>
</feature>
<dbReference type="InterPro" id="IPR009057">
    <property type="entry name" value="Homeodomain-like_sf"/>
</dbReference>
<evidence type="ECO:0000256" key="6">
    <source>
        <dbReference type="RuleBase" id="RU000682"/>
    </source>
</evidence>
<name>A0A2T9Z3J5_9FUNG</name>
<feature type="domain" description="Homeobox" evidence="8">
    <location>
        <begin position="163"/>
        <end position="223"/>
    </location>
</feature>
<dbReference type="Pfam" id="PF00046">
    <property type="entry name" value="Homeodomain"/>
    <property type="match status" value="1"/>
</dbReference>
<dbReference type="InterPro" id="IPR001356">
    <property type="entry name" value="HD"/>
</dbReference>
<feature type="region of interest" description="Disordered" evidence="7">
    <location>
        <begin position="16"/>
        <end position="38"/>
    </location>
</feature>
<keyword evidence="10" id="KW-1185">Reference proteome</keyword>
<evidence type="ECO:0000256" key="1">
    <source>
        <dbReference type="ARBA" id="ARBA00004123"/>
    </source>
</evidence>
<dbReference type="GO" id="GO:0005634">
    <property type="term" value="C:nucleus"/>
    <property type="evidence" value="ECO:0007669"/>
    <property type="project" value="UniProtKB-SubCell"/>
</dbReference>
<dbReference type="PANTHER" id="PTHR46123:SF4">
    <property type="entry name" value="MIX-TYPE HOMEOBOX GENE 1-RELATED"/>
    <property type="match status" value="1"/>
</dbReference>
<dbReference type="Proteomes" id="UP000245609">
    <property type="component" value="Unassembled WGS sequence"/>
</dbReference>
<dbReference type="EMBL" id="MBFS01002299">
    <property type="protein sequence ID" value="PVU99163.1"/>
    <property type="molecule type" value="Genomic_DNA"/>
</dbReference>
<feature type="compositionally biased region" description="Polar residues" evidence="7">
    <location>
        <begin position="16"/>
        <end position="35"/>
    </location>
</feature>
<keyword evidence="4 5" id="KW-0539">Nucleus</keyword>
<dbReference type="GO" id="GO:0000977">
    <property type="term" value="F:RNA polymerase II transcription regulatory region sequence-specific DNA binding"/>
    <property type="evidence" value="ECO:0007669"/>
    <property type="project" value="TreeGrafter"/>
</dbReference>
<dbReference type="STRING" id="133381.A0A2T9Z3J5"/>
<sequence>MEYTVLGSLPISKSKNALHQSDTNKSGSSIDQMSQGEIDRDFTHVTTNQIKTSENNADYLALKQQGTKDMNTSIEEDNKKDSIGFLTNLYFDLENKKEHESQSILGDSNSRTVFSWDTNKNLDKKSENAESEKLDETKTGIPEKRKSSTEYDSNDLGNEYDSDTPSKKRNRLTTEQTSRLNDIFNINPKPDSSTRIELGKELGIDTRKIQIWFQNRRAKHKRENNTSSATMIYSLSSGYPSHTQADINYGFNGQIYNSVNPYGATEYTDYGYLGNQENQFDTEAFIDQRTIPLESSMSYYGVSVGNTNIQHYNNISIDKNSMTNPGMVFQNRVDDLGGGFHDTGNEGLGFSSIQQESGKTIYPNSSLYQKEVSDISGLEKDVNQKSPDNIPNNKRILSKSLLYNNSVNSESLSSKQGFDNNGAALGYHKSLFFNNTEGKSPNHLSVADKEMSVFLPAEQGITSSQIYYGRKFRLEEIMALNSARNIRSKQTIEGLTKDGNSDTSIITEPLASKQFRFDTLANPSFLDSLGGNKDIKHLGDLLEISEEMVSDQGSLSTSQFNSVFEQLNGSQGVSADLNNSKSTGNTTLAGLSENVTSDFSSTLSIINNGTFEDLVKYHGGMAMLRNEASSALEKSVGNSSLELWGNPNQVRRSFQENSNGLVRKTSSFEGGLADKGGIQQPNFKTQVRCVDENMVDLNENVFNALYSDASCIKSINTFLDAKTADTLPFDQQIMSYNLFGLNNNIVDGGFLGIGTFTGSETNGSTVNTMVAEEKGCLGNGSPNNNTTPYTLLGKGLLPTRVDSQQGQHSFDVDNQVLFSIDNNFNGIPRPQDESVFK</sequence>
<dbReference type="OrthoDB" id="6159439at2759"/>
<feature type="region of interest" description="Disordered" evidence="7">
    <location>
        <begin position="123"/>
        <end position="176"/>
    </location>
</feature>